<reference evidence="4 5" key="1">
    <citation type="journal article" date="2018" name="IMA Fungus">
        <title>IMA Genome-F 9: Draft genome sequence of Annulohypoxylon stygium, Aspergillus mulundensis, Berkeleyomyces basicola (syn. Thielaviopsis basicola), Ceratocystis smalleyi, two Cercospora beticola strains, Coleophoma cylindrospora, Fusarium fracticaudum, Phialophora cf. hyalina, and Morchella septimelata.</title>
        <authorList>
            <person name="Wingfield B.D."/>
            <person name="Bills G.F."/>
            <person name="Dong Y."/>
            <person name="Huang W."/>
            <person name="Nel W.J."/>
            <person name="Swalarsk-Parry B.S."/>
            <person name="Vaghefi N."/>
            <person name="Wilken P.M."/>
            <person name="An Z."/>
            <person name="de Beer Z.W."/>
            <person name="De Vos L."/>
            <person name="Chen L."/>
            <person name="Duong T.A."/>
            <person name="Gao Y."/>
            <person name="Hammerbacher A."/>
            <person name="Kikkert J.R."/>
            <person name="Li Y."/>
            <person name="Li H."/>
            <person name="Li K."/>
            <person name="Li Q."/>
            <person name="Liu X."/>
            <person name="Ma X."/>
            <person name="Naidoo K."/>
            <person name="Pethybridge S.J."/>
            <person name="Sun J."/>
            <person name="Steenkamp E.T."/>
            <person name="van der Nest M.A."/>
            <person name="van Wyk S."/>
            <person name="Wingfield M.J."/>
            <person name="Xiong C."/>
            <person name="Yue Q."/>
            <person name="Zhang X."/>
        </authorList>
    </citation>
    <scope>NUCLEOTIDE SEQUENCE [LARGE SCALE GENOMIC DNA]</scope>
    <source>
        <strain evidence="4 5">BP5796</strain>
    </source>
</reference>
<feature type="domain" description="N-acetyltransferase" evidence="3">
    <location>
        <begin position="12"/>
        <end position="163"/>
    </location>
</feature>
<sequence>MAAVAPQCHRAFHIRIARESDVPLLAAVERSAAHLFHTVDLGHLADGPTMSPLTLSSMQSLGHLWIAVNDGDTPVGFLCGNGVDDVYFYIAEVSVAKDFQGMGVGRKLIDSMIEAVRTQHWKAVTLTTYKHLRWNGPWYAKQGFHEVGGQELGKEHAMILKTEAQHGHDMNQRCVMIKEL</sequence>
<proteinExistence type="predicted"/>
<dbReference type="InterPro" id="IPR016181">
    <property type="entry name" value="Acyl_CoA_acyltransferase"/>
</dbReference>
<evidence type="ECO:0000313" key="4">
    <source>
        <dbReference type="EMBL" id="RDW80584.1"/>
    </source>
</evidence>
<dbReference type="Pfam" id="PF13508">
    <property type="entry name" value="Acetyltransf_7"/>
    <property type="match status" value="1"/>
</dbReference>
<dbReference type="PANTHER" id="PTHR43800:SF1">
    <property type="entry name" value="PEPTIDYL-LYSINE N-ACETYLTRANSFERASE YJAB"/>
    <property type="match status" value="1"/>
</dbReference>
<evidence type="ECO:0000313" key="5">
    <source>
        <dbReference type="Proteomes" id="UP000256328"/>
    </source>
</evidence>
<dbReference type="EMBL" id="PDLN01000007">
    <property type="protein sequence ID" value="RDW80584.1"/>
    <property type="molecule type" value="Genomic_DNA"/>
</dbReference>
<evidence type="ECO:0000259" key="3">
    <source>
        <dbReference type="PROSITE" id="PS51186"/>
    </source>
</evidence>
<dbReference type="PANTHER" id="PTHR43800">
    <property type="entry name" value="PEPTIDYL-LYSINE N-ACETYLTRANSFERASE YJAB"/>
    <property type="match status" value="1"/>
</dbReference>
<accession>A0A3D8S3D8</accession>
<dbReference type="Proteomes" id="UP000256328">
    <property type="component" value="Unassembled WGS sequence"/>
</dbReference>
<evidence type="ECO:0000256" key="1">
    <source>
        <dbReference type="ARBA" id="ARBA00022679"/>
    </source>
</evidence>
<organism evidence="4 5">
    <name type="scientific">Coleophoma crateriformis</name>
    <dbReference type="NCBI Taxonomy" id="565419"/>
    <lineage>
        <taxon>Eukaryota</taxon>
        <taxon>Fungi</taxon>
        <taxon>Dikarya</taxon>
        <taxon>Ascomycota</taxon>
        <taxon>Pezizomycotina</taxon>
        <taxon>Leotiomycetes</taxon>
        <taxon>Helotiales</taxon>
        <taxon>Dermateaceae</taxon>
        <taxon>Coleophoma</taxon>
    </lineage>
</organism>
<gene>
    <name evidence="4" type="ORF">BP5796_05282</name>
</gene>
<evidence type="ECO:0000256" key="2">
    <source>
        <dbReference type="ARBA" id="ARBA00023315"/>
    </source>
</evidence>
<dbReference type="Gene3D" id="3.40.630.30">
    <property type="match status" value="1"/>
</dbReference>
<keyword evidence="1 4" id="KW-0808">Transferase</keyword>
<dbReference type="CDD" id="cd04301">
    <property type="entry name" value="NAT_SF"/>
    <property type="match status" value="1"/>
</dbReference>
<comment type="caution">
    <text evidence="4">The sequence shown here is derived from an EMBL/GenBank/DDBJ whole genome shotgun (WGS) entry which is preliminary data.</text>
</comment>
<dbReference type="InterPro" id="IPR000182">
    <property type="entry name" value="GNAT_dom"/>
</dbReference>
<dbReference type="OrthoDB" id="2744543at2759"/>
<keyword evidence="5" id="KW-1185">Reference proteome</keyword>
<protein>
    <submittedName>
        <fullName evidence="4">Putative acetyltransferase</fullName>
    </submittedName>
</protein>
<dbReference type="GO" id="GO:0016747">
    <property type="term" value="F:acyltransferase activity, transferring groups other than amino-acyl groups"/>
    <property type="evidence" value="ECO:0007669"/>
    <property type="project" value="InterPro"/>
</dbReference>
<name>A0A3D8S3D8_9HELO</name>
<dbReference type="SUPFAM" id="SSF55729">
    <property type="entry name" value="Acyl-CoA N-acyltransferases (Nat)"/>
    <property type="match status" value="1"/>
</dbReference>
<dbReference type="AlphaFoldDB" id="A0A3D8S3D8"/>
<keyword evidence="2" id="KW-0012">Acyltransferase</keyword>
<dbReference type="PROSITE" id="PS51186">
    <property type="entry name" value="GNAT"/>
    <property type="match status" value="1"/>
</dbReference>